<organism evidence="1 2">
    <name type="scientific">Flammeovirga agarivorans</name>
    <dbReference type="NCBI Taxonomy" id="2726742"/>
    <lineage>
        <taxon>Bacteria</taxon>
        <taxon>Pseudomonadati</taxon>
        <taxon>Bacteroidota</taxon>
        <taxon>Cytophagia</taxon>
        <taxon>Cytophagales</taxon>
        <taxon>Flammeovirgaceae</taxon>
        <taxon>Flammeovirga</taxon>
    </lineage>
</organism>
<dbReference type="EMBL" id="JABAIL010000013">
    <property type="protein sequence ID" value="NLR94629.1"/>
    <property type="molecule type" value="Genomic_DNA"/>
</dbReference>
<keyword evidence="2" id="KW-1185">Reference proteome</keyword>
<evidence type="ECO:0000313" key="2">
    <source>
        <dbReference type="Proteomes" id="UP000585050"/>
    </source>
</evidence>
<protein>
    <recommendedName>
        <fullName evidence="3">Alpha/beta hydrolase</fullName>
    </recommendedName>
</protein>
<dbReference type="RefSeq" id="WP_168885339.1">
    <property type="nucleotide sequence ID" value="NZ_JABAIL010000013.1"/>
</dbReference>
<gene>
    <name evidence="1" type="ORF">HGP29_25720</name>
</gene>
<evidence type="ECO:0000313" key="1">
    <source>
        <dbReference type="EMBL" id="NLR94629.1"/>
    </source>
</evidence>
<dbReference type="Gene3D" id="3.40.50.1820">
    <property type="entry name" value="alpha/beta hydrolase"/>
    <property type="match status" value="1"/>
</dbReference>
<dbReference type="SUPFAM" id="SSF53474">
    <property type="entry name" value="alpha/beta-Hydrolases"/>
    <property type="match status" value="1"/>
</dbReference>
<proteinExistence type="predicted"/>
<name>A0A7X8SQW0_9BACT</name>
<dbReference type="Proteomes" id="UP000585050">
    <property type="component" value="Unassembled WGS sequence"/>
</dbReference>
<evidence type="ECO:0008006" key="3">
    <source>
        <dbReference type="Google" id="ProtNLM"/>
    </source>
</evidence>
<accession>A0A7X8SQW0</accession>
<comment type="caution">
    <text evidence="1">The sequence shown here is derived from an EMBL/GenBank/DDBJ whole genome shotgun (WGS) entry which is preliminary data.</text>
</comment>
<sequence>MLRKFKFLLLLFVGFPFVLFGQEYSYVISEAKKTDDLLFIFPGFGSNAEKTKQEFTIPDHTSSNLTVVYLNFNRRLFLTKNEKEELMHTILELHSKQFKDANIYLGGFSSGGTISLSLGEYFVENKVSNLKGVFVVDSPIDLQHLYSTNLKNIERNCSKVSVQESRYINSILESKIEEKTVYSINSLYDSKSKDYSKLDDLVTNIPIYIITEKDPLWWKENRCNNEDETNQYILESFYHVLNDNPATKVSISITTDKGYRQNGSRHPHSWSIVDPLKLMDWIKETSIQRQSY</sequence>
<dbReference type="AlphaFoldDB" id="A0A7X8SQW0"/>
<dbReference type="InterPro" id="IPR029058">
    <property type="entry name" value="AB_hydrolase_fold"/>
</dbReference>
<reference evidence="1 2" key="1">
    <citation type="submission" date="2020-04" db="EMBL/GenBank/DDBJ databases">
        <title>Flammeovirga sp. SR4, a novel species isolated from seawater.</title>
        <authorList>
            <person name="Wang X."/>
        </authorList>
    </citation>
    <scope>NUCLEOTIDE SEQUENCE [LARGE SCALE GENOMIC DNA]</scope>
    <source>
        <strain evidence="1 2">SR4</strain>
    </source>
</reference>